<dbReference type="InterPro" id="IPR017927">
    <property type="entry name" value="FAD-bd_FR_type"/>
</dbReference>
<dbReference type="InterPro" id="IPR039261">
    <property type="entry name" value="FNR_nucleotide-bd"/>
</dbReference>
<keyword evidence="2" id="KW-0285">Flavoprotein</keyword>
<gene>
    <name evidence="11" type="ORF">HHU12_23005</name>
</gene>
<comment type="cofactor">
    <cofactor evidence="1">
        <name>FAD</name>
        <dbReference type="ChEBI" id="CHEBI:57692"/>
    </cofactor>
</comment>
<dbReference type="SUPFAM" id="SSF52343">
    <property type="entry name" value="Ferredoxin reductase-like, C-terminal NADP-linked domain"/>
    <property type="match status" value="1"/>
</dbReference>
<evidence type="ECO:0000256" key="2">
    <source>
        <dbReference type="ARBA" id="ARBA00022630"/>
    </source>
</evidence>
<dbReference type="Gene3D" id="2.40.30.10">
    <property type="entry name" value="Translation factors"/>
    <property type="match status" value="1"/>
</dbReference>
<proteinExistence type="predicted"/>
<evidence type="ECO:0000313" key="12">
    <source>
        <dbReference type="Proteomes" id="UP000576082"/>
    </source>
</evidence>
<evidence type="ECO:0000313" key="11">
    <source>
        <dbReference type="EMBL" id="NME70862.1"/>
    </source>
</evidence>
<dbReference type="SUPFAM" id="SSF54292">
    <property type="entry name" value="2Fe-2S ferredoxin-like"/>
    <property type="match status" value="1"/>
</dbReference>
<evidence type="ECO:0000256" key="8">
    <source>
        <dbReference type="ARBA" id="ARBA00023014"/>
    </source>
</evidence>
<dbReference type="InterPro" id="IPR001041">
    <property type="entry name" value="2Fe-2S_ferredoxin-type"/>
</dbReference>
<evidence type="ECO:0000256" key="7">
    <source>
        <dbReference type="ARBA" id="ARBA00023004"/>
    </source>
</evidence>
<evidence type="ECO:0000259" key="10">
    <source>
        <dbReference type="PROSITE" id="PS51384"/>
    </source>
</evidence>
<feature type="domain" description="FAD-binding FR-type" evidence="10">
    <location>
        <begin position="2"/>
        <end position="105"/>
    </location>
</feature>
<keyword evidence="5" id="KW-0274">FAD</keyword>
<dbReference type="Gene3D" id="3.10.20.30">
    <property type="match status" value="1"/>
</dbReference>
<dbReference type="Pfam" id="PF00175">
    <property type="entry name" value="NAD_binding_1"/>
    <property type="match status" value="1"/>
</dbReference>
<dbReference type="InterPro" id="IPR008333">
    <property type="entry name" value="Cbr1-like_FAD-bd_dom"/>
</dbReference>
<protein>
    <submittedName>
        <fullName evidence="11">Ferredoxin--NADP reductase</fullName>
    </submittedName>
</protein>
<dbReference type="CDD" id="cd06214">
    <property type="entry name" value="PA_degradation_oxidoreductase_like"/>
    <property type="match status" value="1"/>
</dbReference>
<dbReference type="Gene3D" id="3.40.50.80">
    <property type="entry name" value="Nucleotide-binding domain of ferredoxin-NADP reductase (FNR) module"/>
    <property type="match status" value="1"/>
</dbReference>
<accession>A0A7X9RY12</accession>
<keyword evidence="3" id="KW-0001">2Fe-2S</keyword>
<dbReference type="PROSITE" id="PS51384">
    <property type="entry name" value="FAD_FR"/>
    <property type="match status" value="1"/>
</dbReference>
<name>A0A7X9RY12_9BACT</name>
<dbReference type="RefSeq" id="WP_169659089.1">
    <property type="nucleotide sequence ID" value="NZ_JABANE010000076.1"/>
</dbReference>
<dbReference type="InterPro" id="IPR036010">
    <property type="entry name" value="2Fe-2S_ferredoxin-like_sf"/>
</dbReference>
<keyword evidence="12" id="KW-1185">Reference proteome</keyword>
<evidence type="ECO:0000256" key="5">
    <source>
        <dbReference type="ARBA" id="ARBA00022827"/>
    </source>
</evidence>
<keyword evidence="6" id="KW-0560">Oxidoreductase</keyword>
<dbReference type="PROSITE" id="PS51085">
    <property type="entry name" value="2FE2S_FER_2"/>
    <property type="match status" value="1"/>
</dbReference>
<feature type="domain" description="2Fe-2S ferredoxin-type" evidence="9">
    <location>
        <begin position="264"/>
        <end position="352"/>
    </location>
</feature>
<sequence>MEKIKTLKVVDVIKETSDAISIHFKQPFFKKIKYTPGQFLTLLVNIDGKVIRRCYSLNSAPKVDQTISVTVKRIKDGKVSNFLFDTVKKGDKIKVLYPMGEFTMEPDPNAKRHIVLFGAGSGITPLFSILKSTLYKEPKSIVSLFYGNRDIESIIFNELLANLKSEFSERLNLIHILEKPGDFSDCYKGRVERTQVPVYLEKVPKWAVEETEYYICGPSGMMNEAEEGLKLCNVPEQFIHIERFSAPPPTAQEMQTQGAFLENREIEIKHKGASHQFTVLAKSNILEAALDEKLKLPYVCMDGICGSCKAKVTSGEVYMRKGHVLTPKEVDEGYILPCICNPVTNNVVIEYA</sequence>
<dbReference type="GO" id="GO:0050660">
    <property type="term" value="F:flavin adenine dinucleotide binding"/>
    <property type="evidence" value="ECO:0007669"/>
    <property type="project" value="TreeGrafter"/>
</dbReference>
<dbReference type="InterPro" id="IPR012675">
    <property type="entry name" value="Beta-grasp_dom_sf"/>
</dbReference>
<evidence type="ECO:0000256" key="1">
    <source>
        <dbReference type="ARBA" id="ARBA00001974"/>
    </source>
</evidence>
<dbReference type="PRINTS" id="PR00371">
    <property type="entry name" value="FPNCR"/>
</dbReference>
<dbReference type="GO" id="GO:0016491">
    <property type="term" value="F:oxidoreductase activity"/>
    <property type="evidence" value="ECO:0007669"/>
    <property type="project" value="UniProtKB-KW"/>
</dbReference>
<dbReference type="Proteomes" id="UP000576082">
    <property type="component" value="Unassembled WGS sequence"/>
</dbReference>
<comment type="caution">
    <text evidence="11">The sequence shown here is derived from an EMBL/GenBank/DDBJ whole genome shotgun (WGS) entry which is preliminary data.</text>
</comment>
<dbReference type="GO" id="GO:0046872">
    <property type="term" value="F:metal ion binding"/>
    <property type="evidence" value="ECO:0007669"/>
    <property type="project" value="UniProtKB-KW"/>
</dbReference>
<dbReference type="InterPro" id="IPR001709">
    <property type="entry name" value="Flavoprot_Pyr_Nucl_cyt_Rdtase"/>
</dbReference>
<evidence type="ECO:0000256" key="6">
    <source>
        <dbReference type="ARBA" id="ARBA00023002"/>
    </source>
</evidence>
<dbReference type="EMBL" id="JABANE010000076">
    <property type="protein sequence ID" value="NME70862.1"/>
    <property type="molecule type" value="Genomic_DNA"/>
</dbReference>
<dbReference type="Pfam" id="PF00111">
    <property type="entry name" value="Fer2"/>
    <property type="match status" value="1"/>
</dbReference>
<keyword evidence="7" id="KW-0408">Iron</keyword>
<dbReference type="PANTHER" id="PTHR47354:SF8">
    <property type="entry name" value="1,2-PHENYLACETYL-COA EPOXIDASE, SUBUNIT E"/>
    <property type="match status" value="1"/>
</dbReference>
<dbReference type="InterPro" id="IPR017938">
    <property type="entry name" value="Riboflavin_synthase-like_b-brl"/>
</dbReference>
<evidence type="ECO:0000259" key="9">
    <source>
        <dbReference type="PROSITE" id="PS51085"/>
    </source>
</evidence>
<dbReference type="CDD" id="cd00207">
    <property type="entry name" value="fer2"/>
    <property type="match status" value="1"/>
</dbReference>
<dbReference type="Pfam" id="PF00970">
    <property type="entry name" value="FAD_binding_6"/>
    <property type="match status" value="1"/>
</dbReference>
<dbReference type="GO" id="GO:0051537">
    <property type="term" value="F:2 iron, 2 sulfur cluster binding"/>
    <property type="evidence" value="ECO:0007669"/>
    <property type="project" value="UniProtKB-KW"/>
</dbReference>
<dbReference type="InterPro" id="IPR050415">
    <property type="entry name" value="MRET"/>
</dbReference>
<reference evidence="11 12" key="1">
    <citation type="submission" date="2020-04" db="EMBL/GenBank/DDBJ databases">
        <title>Flammeovirga sp. SR4, a novel species isolated from seawater.</title>
        <authorList>
            <person name="Wang X."/>
        </authorList>
    </citation>
    <scope>NUCLEOTIDE SEQUENCE [LARGE SCALE GENOMIC DNA]</scope>
    <source>
        <strain evidence="11 12">ATCC 23126</strain>
    </source>
</reference>
<evidence type="ECO:0000256" key="3">
    <source>
        <dbReference type="ARBA" id="ARBA00022714"/>
    </source>
</evidence>
<evidence type="ECO:0000256" key="4">
    <source>
        <dbReference type="ARBA" id="ARBA00022723"/>
    </source>
</evidence>
<organism evidence="11 12">
    <name type="scientific">Flammeovirga aprica JL-4</name>
    <dbReference type="NCBI Taxonomy" id="694437"/>
    <lineage>
        <taxon>Bacteria</taxon>
        <taxon>Pseudomonadati</taxon>
        <taxon>Bacteroidota</taxon>
        <taxon>Cytophagia</taxon>
        <taxon>Cytophagales</taxon>
        <taxon>Flammeovirgaceae</taxon>
        <taxon>Flammeovirga</taxon>
    </lineage>
</organism>
<dbReference type="AlphaFoldDB" id="A0A7X9RY12"/>
<dbReference type="SUPFAM" id="SSF63380">
    <property type="entry name" value="Riboflavin synthase domain-like"/>
    <property type="match status" value="1"/>
</dbReference>
<keyword evidence="4" id="KW-0479">Metal-binding</keyword>
<dbReference type="PANTHER" id="PTHR47354">
    <property type="entry name" value="NADH OXIDOREDUCTASE HCR"/>
    <property type="match status" value="1"/>
</dbReference>
<dbReference type="PRINTS" id="PR00410">
    <property type="entry name" value="PHEHYDRXLASE"/>
</dbReference>
<dbReference type="PROSITE" id="PS00197">
    <property type="entry name" value="2FE2S_FER_1"/>
    <property type="match status" value="1"/>
</dbReference>
<dbReference type="InterPro" id="IPR006058">
    <property type="entry name" value="2Fe2S_fd_BS"/>
</dbReference>
<keyword evidence="8" id="KW-0411">Iron-sulfur</keyword>
<dbReference type="InterPro" id="IPR001433">
    <property type="entry name" value="OxRdtase_FAD/NAD-bd"/>
</dbReference>